<dbReference type="Pfam" id="PF13715">
    <property type="entry name" value="CarbopepD_reg_2"/>
    <property type="match status" value="1"/>
</dbReference>
<dbReference type="Gene3D" id="2.60.40.1120">
    <property type="entry name" value="Carboxypeptidase-like, regulatory domain"/>
    <property type="match status" value="1"/>
</dbReference>
<dbReference type="Gene3D" id="2.40.170.20">
    <property type="entry name" value="TonB-dependent receptor, beta-barrel domain"/>
    <property type="match status" value="1"/>
</dbReference>
<dbReference type="InterPro" id="IPR012910">
    <property type="entry name" value="Plug_dom"/>
</dbReference>
<gene>
    <name evidence="9" type="ORF">GCM10022210_28900</name>
</gene>
<dbReference type="InterPro" id="IPR008969">
    <property type="entry name" value="CarboxyPept-like_regulatory"/>
</dbReference>
<keyword evidence="5 7" id="KW-0472">Membrane</keyword>
<accession>A0ABP7Q521</accession>
<dbReference type="NCBIfam" id="TIGR04057">
    <property type="entry name" value="SusC_RagA_signa"/>
    <property type="match status" value="1"/>
</dbReference>
<organism evidence="9 10">
    <name type="scientific">Mucilaginibacter dorajii</name>
    <dbReference type="NCBI Taxonomy" id="692994"/>
    <lineage>
        <taxon>Bacteria</taxon>
        <taxon>Pseudomonadati</taxon>
        <taxon>Bacteroidota</taxon>
        <taxon>Sphingobacteriia</taxon>
        <taxon>Sphingobacteriales</taxon>
        <taxon>Sphingobacteriaceae</taxon>
        <taxon>Mucilaginibacter</taxon>
    </lineage>
</organism>
<dbReference type="InterPro" id="IPR011662">
    <property type="entry name" value="Secretin/TonB_short_N"/>
</dbReference>
<dbReference type="InterPro" id="IPR039426">
    <property type="entry name" value="TonB-dep_rcpt-like"/>
</dbReference>
<keyword evidence="4 7" id="KW-0812">Transmembrane</keyword>
<keyword evidence="6 7" id="KW-0998">Cell outer membrane</keyword>
<evidence type="ECO:0000256" key="6">
    <source>
        <dbReference type="ARBA" id="ARBA00023237"/>
    </source>
</evidence>
<proteinExistence type="inferred from homology"/>
<comment type="similarity">
    <text evidence="7">Belongs to the TonB-dependent receptor family.</text>
</comment>
<evidence type="ECO:0000256" key="2">
    <source>
        <dbReference type="ARBA" id="ARBA00022448"/>
    </source>
</evidence>
<dbReference type="EMBL" id="BAAAZC010000019">
    <property type="protein sequence ID" value="GAA3976411.1"/>
    <property type="molecule type" value="Genomic_DNA"/>
</dbReference>
<evidence type="ECO:0000256" key="4">
    <source>
        <dbReference type="ARBA" id="ARBA00022692"/>
    </source>
</evidence>
<dbReference type="Gene3D" id="2.170.130.10">
    <property type="entry name" value="TonB-dependent receptor, plug domain"/>
    <property type="match status" value="1"/>
</dbReference>
<dbReference type="SUPFAM" id="SSF56935">
    <property type="entry name" value="Porins"/>
    <property type="match status" value="1"/>
</dbReference>
<dbReference type="InterPro" id="IPR023996">
    <property type="entry name" value="TonB-dep_OMP_SusC/RagA"/>
</dbReference>
<dbReference type="NCBIfam" id="TIGR04056">
    <property type="entry name" value="OMP_RagA_SusC"/>
    <property type="match status" value="1"/>
</dbReference>
<dbReference type="InterPro" id="IPR023997">
    <property type="entry name" value="TonB-dep_OMP_SusC/RagA_CS"/>
</dbReference>
<evidence type="ECO:0000256" key="1">
    <source>
        <dbReference type="ARBA" id="ARBA00004571"/>
    </source>
</evidence>
<dbReference type="Proteomes" id="UP001500742">
    <property type="component" value="Unassembled WGS sequence"/>
</dbReference>
<comment type="caution">
    <text evidence="9">The sequence shown here is derived from an EMBL/GenBank/DDBJ whole genome shotgun (WGS) entry which is preliminary data.</text>
</comment>
<dbReference type="InterPro" id="IPR036942">
    <property type="entry name" value="Beta-barrel_TonB_sf"/>
</dbReference>
<evidence type="ECO:0000313" key="10">
    <source>
        <dbReference type="Proteomes" id="UP001500742"/>
    </source>
</evidence>
<name>A0ABP7Q521_9SPHI</name>
<keyword evidence="9" id="KW-0675">Receptor</keyword>
<reference evidence="10" key="1">
    <citation type="journal article" date="2019" name="Int. J. Syst. Evol. Microbiol.">
        <title>The Global Catalogue of Microorganisms (GCM) 10K type strain sequencing project: providing services to taxonomists for standard genome sequencing and annotation.</title>
        <authorList>
            <consortium name="The Broad Institute Genomics Platform"/>
            <consortium name="The Broad Institute Genome Sequencing Center for Infectious Disease"/>
            <person name="Wu L."/>
            <person name="Ma J."/>
        </authorList>
    </citation>
    <scope>NUCLEOTIDE SEQUENCE [LARGE SCALE GENOMIC DNA]</scope>
    <source>
        <strain evidence="10">JCM 16601</strain>
    </source>
</reference>
<evidence type="ECO:0000256" key="3">
    <source>
        <dbReference type="ARBA" id="ARBA00022452"/>
    </source>
</evidence>
<dbReference type="RefSeq" id="WP_259087326.1">
    <property type="nucleotide sequence ID" value="NZ_BAAAZC010000019.1"/>
</dbReference>
<evidence type="ECO:0000313" key="9">
    <source>
        <dbReference type="EMBL" id="GAA3976411.1"/>
    </source>
</evidence>
<keyword evidence="10" id="KW-1185">Reference proteome</keyword>
<evidence type="ECO:0000259" key="8">
    <source>
        <dbReference type="SMART" id="SM00965"/>
    </source>
</evidence>
<comment type="subcellular location">
    <subcellularLocation>
        <location evidence="1 7">Cell outer membrane</location>
        <topology evidence="1 7">Multi-pass membrane protein</topology>
    </subcellularLocation>
</comment>
<dbReference type="SUPFAM" id="SSF49464">
    <property type="entry name" value="Carboxypeptidase regulatory domain-like"/>
    <property type="match status" value="1"/>
</dbReference>
<dbReference type="Gene3D" id="3.55.50.30">
    <property type="match status" value="1"/>
</dbReference>
<feature type="domain" description="Secretin/TonB short N-terminal" evidence="8">
    <location>
        <begin position="34"/>
        <end position="85"/>
    </location>
</feature>
<dbReference type="SMART" id="SM00965">
    <property type="entry name" value="STN"/>
    <property type="match status" value="1"/>
</dbReference>
<keyword evidence="2 7" id="KW-0813">Transport</keyword>
<evidence type="ECO:0000256" key="7">
    <source>
        <dbReference type="PROSITE-ProRule" id="PRU01360"/>
    </source>
</evidence>
<sequence length="1096" mass="120533">MQVSAATFAQRITLNQRNTPLESVFKEIRKQSGYDFFYDGKAIKPNQRVSISVTDVSVEDALKSVLKDLPFTYEISDNRITIRKKEATFLDNVKAAFAVIDVHGRVVDEKGLPLQGVTMKLKDESQVTITDKDGNFILKKVNENAIIVISYIGYLTKEVNASADLGTITLELSNSKLDEVKVIAYGQTTERLSTGNVASVRSADIEKQPVNNPLYALQGRVAGVIVTPSSGLPGAPVTVQIRGQNSLNQKSDPLYLVDGVPYTSLAPALTGGGISNAVGALGDGVSPLSFINPNDIESISILKDADATAIYGSRGANGVILITTKTGKPGTTQVDVNVQHGISQVGHMIKMMNTQQYLSMRREALTNDGRISRLSDPAYSGVYPDLMLWDQNRYTNWEKVLIGGTGNNTDMQASVLGGTENIQYLVGGNYHSESTVFPGSNNQNKGGTHFSITGNSQDKNFSAMLTGSYIVENSTLPAIDFTNLGIITEPNAPPAYNSDGSVNWALYPATGAATTWLNLPYSALLSQQYVVKNNTLTSNVSLSYKFGHFLIKTNAGYNELRGSSYQGQPSSSYPPDFALAMGDLARTSSFQSSLVKNYSVEPQMSYNAALSKGTINVLFGAAIQSNAVESQALSLQGFSSDALLMSQDAASNILVHRNTSSQYKYNALFARVTYNYESKYLISLNARRDGSSRFGPGNQFGNFGSAAAAWIFSEENFFKNKIPFLSFGKLRFSYGTSGNDGIGDYKYLQQYISTGTTPYQGATGYMSNGLYNPYYHWETTRKMELGFESGFLKDRILFSASYFRNRSDNQLINYPFPSMAGYGNLVTNLPALIQNTGIEVTLSTVNIKTNEWQWVTNFNFTINRNKLISYPNLSNSAYAQSVIGQPFYGYVDVYKSAGVNPTTGLYQFKDANGNIVSNPSTNDFPKFGKYVRITTSPKFYGGFSNTVSYRGWSFDVFLQFTKQMGINPLYQNSAFPGASRYNQLAEISGLEWKKPGDIAIFQKFSTTGLGSIYRDFEKQSDIAYTDASFIRLKNAALSYSIPEKWRQKLRLKTLKFSIQGQNLFTITKYKGFDPETQSMFNLPPLRTIMAGIKIGF</sequence>
<dbReference type="InterPro" id="IPR037066">
    <property type="entry name" value="Plug_dom_sf"/>
</dbReference>
<dbReference type="Pfam" id="PF07660">
    <property type="entry name" value="STN"/>
    <property type="match status" value="1"/>
</dbReference>
<dbReference type="Pfam" id="PF07715">
    <property type="entry name" value="Plug"/>
    <property type="match status" value="1"/>
</dbReference>
<evidence type="ECO:0000256" key="5">
    <source>
        <dbReference type="ARBA" id="ARBA00023136"/>
    </source>
</evidence>
<dbReference type="PROSITE" id="PS52016">
    <property type="entry name" value="TONB_DEPENDENT_REC_3"/>
    <property type="match status" value="1"/>
</dbReference>
<protein>
    <submittedName>
        <fullName evidence="9">TonB-dependent receptor</fullName>
    </submittedName>
</protein>
<keyword evidence="3 7" id="KW-1134">Transmembrane beta strand</keyword>